<dbReference type="PANTHER" id="PTHR45586">
    <property type="entry name" value="TPR REPEAT-CONTAINING PROTEIN PA4667"/>
    <property type="match status" value="1"/>
</dbReference>
<accession>A0A395M154</accession>
<name>A0A395M154_9BACT</name>
<keyword evidence="2 3" id="KW-0802">TPR repeat</keyword>
<reference evidence="4 5" key="1">
    <citation type="journal article" date="2011" name="ISME J.">
        <title>Community ecology of hot spring cyanobacterial mats: predominant populations and their functional potential.</title>
        <authorList>
            <person name="Klatt C.G."/>
            <person name="Wood J.M."/>
            <person name="Rusch D.B."/>
            <person name="Bateson M.M."/>
            <person name="Hamamura N."/>
            <person name="Heidelberg J.F."/>
            <person name="Grossman A.R."/>
            <person name="Bhaya D."/>
            <person name="Cohan F.M."/>
            <person name="Kuhl M."/>
            <person name="Bryant D.A."/>
            <person name="Ward D.M."/>
        </authorList>
    </citation>
    <scope>NUCLEOTIDE SEQUENCE [LARGE SCALE GENOMIC DNA]</scope>
    <source>
        <strain evidence="4">OS</strain>
    </source>
</reference>
<dbReference type="Gene3D" id="1.25.40.10">
    <property type="entry name" value="Tetratricopeptide repeat domain"/>
    <property type="match status" value="1"/>
</dbReference>
<feature type="repeat" description="TPR" evidence="3">
    <location>
        <begin position="110"/>
        <end position="143"/>
    </location>
</feature>
<dbReference type="PANTHER" id="PTHR45586:SF1">
    <property type="entry name" value="LIPOPOLYSACCHARIDE ASSEMBLY PROTEIN B"/>
    <property type="match status" value="1"/>
</dbReference>
<evidence type="ECO:0000256" key="2">
    <source>
        <dbReference type="ARBA" id="ARBA00022803"/>
    </source>
</evidence>
<dbReference type="PROSITE" id="PS50005">
    <property type="entry name" value="TPR"/>
    <property type="match status" value="1"/>
</dbReference>
<evidence type="ECO:0000313" key="5">
    <source>
        <dbReference type="Proteomes" id="UP000266389"/>
    </source>
</evidence>
<evidence type="ECO:0000313" key="4">
    <source>
        <dbReference type="EMBL" id="RFM24529.1"/>
    </source>
</evidence>
<keyword evidence="1" id="KW-0677">Repeat</keyword>
<dbReference type="SUPFAM" id="SSF48452">
    <property type="entry name" value="TPR-like"/>
    <property type="match status" value="1"/>
</dbReference>
<dbReference type="InterPro" id="IPR019734">
    <property type="entry name" value="TPR_rpt"/>
</dbReference>
<evidence type="ECO:0000256" key="1">
    <source>
        <dbReference type="ARBA" id="ARBA00022737"/>
    </source>
</evidence>
<gene>
    <name evidence="4" type="ORF">D0433_05975</name>
</gene>
<dbReference type="AlphaFoldDB" id="A0A395M154"/>
<protein>
    <submittedName>
        <fullName evidence="4">Uncharacterized protein</fullName>
    </submittedName>
</protein>
<evidence type="ECO:0000256" key="3">
    <source>
        <dbReference type="PROSITE-ProRule" id="PRU00339"/>
    </source>
</evidence>
<dbReference type="SMART" id="SM00028">
    <property type="entry name" value="TPR"/>
    <property type="match status" value="2"/>
</dbReference>
<comment type="caution">
    <text evidence="4">The sequence shown here is derived from an EMBL/GenBank/DDBJ whole genome shotgun (WGS) entry which is preliminary data.</text>
</comment>
<dbReference type="InterPro" id="IPR051012">
    <property type="entry name" value="CellSynth/LPSAsmb/PSIAsmb"/>
</dbReference>
<proteinExistence type="predicted"/>
<dbReference type="EMBL" id="PHFL01000039">
    <property type="protein sequence ID" value="RFM24529.1"/>
    <property type="molecule type" value="Genomic_DNA"/>
</dbReference>
<sequence length="169" mass="19898">MTTYQLDELFFTADRLILDGHIVHALEILDSIIREQPDYGKAYHHLAWIYEHKYCHYSKAEILYRTALVYSPEYTPLYSNYANLLLTMRKFADLEQLLARALHIPGTCYATIYYQYGIMYELQQQYALAIEYFHKAIANSLSDSDLDLYASSIKRCEKKIQLLQNLYLA</sequence>
<dbReference type="Proteomes" id="UP000266389">
    <property type="component" value="Unassembled WGS sequence"/>
</dbReference>
<dbReference type="InterPro" id="IPR011990">
    <property type="entry name" value="TPR-like_helical_dom_sf"/>
</dbReference>
<organism evidence="4 5">
    <name type="scientific">Candidatus Thermochlorobacter aerophilus</name>
    <dbReference type="NCBI Taxonomy" id="1868324"/>
    <lineage>
        <taxon>Bacteria</taxon>
        <taxon>Pseudomonadati</taxon>
        <taxon>Chlorobiota</taxon>
        <taxon>Chlorobiia</taxon>
        <taxon>Chlorobiales</taxon>
        <taxon>Candidatus Thermochlorobacteriaceae</taxon>
        <taxon>Candidatus Thermochlorobacter</taxon>
    </lineage>
</organism>